<dbReference type="Proteomes" id="UP000295518">
    <property type="component" value="Unassembled WGS sequence"/>
</dbReference>
<proteinExistence type="predicted"/>
<dbReference type="RefSeq" id="WP_094254947.1">
    <property type="nucleotide sequence ID" value="NZ_NNCE01000008.1"/>
</dbReference>
<evidence type="ECO:0000256" key="1">
    <source>
        <dbReference type="SAM" id="Phobius"/>
    </source>
</evidence>
<keyword evidence="3" id="KW-1185">Reference proteome</keyword>
<keyword evidence="1" id="KW-0472">Membrane</keyword>
<evidence type="ECO:0000313" key="2">
    <source>
        <dbReference type="EMBL" id="TDO18987.1"/>
    </source>
</evidence>
<dbReference type="EMBL" id="SNWN01000016">
    <property type="protein sequence ID" value="TDO18987.1"/>
    <property type="molecule type" value="Genomic_DNA"/>
</dbReference>
<feature type="transmembrane region" description="Helical" evidence="1">
    <location>
        <begin position="97"/>
        <end position="117"/>
    </location>
</feature>
<keyword evidence="1" id="KW-0812">Transmembrane</keyword>
<comment type="caution">
    <text evidence="2">The sequence shown here is derived from an EMBL/GenBank/DDBJ whole genome shotgun (WGS) entry which is preliminary data.</text>
</comment>
<protein>
    <submittedName>
        <fullName evidence="2">Uncharacterized protein</fullName>
    </submittedName>
</protein>
<name>A0A4R6IBR8_9MOLU</name>
<reference evidence="2 3" key="1">
    <citation type="submission" date="2019-03" db="EMBL/GenBank/DDBJ databases">
        <title>Genomic Encyclopedia of Archaeal and Bacterial Type Strains, Phase II (KMG-II): from individual species to whole genera.</title>
        <authorList>
            <person name="Goeker M."/>
        </authorList>
    </citation>
    <scope>NUCLEOTIDE SEQUENCE [LARGE SCALE GENOMIC DNA]</scope>
    <source>
        <strain evidence="2 3">ATCC 700618</strain>
    </source>
</reference>
<keyword evidence="1" id="KW-1133">Transmembrane helix</keyword>
<dbReference type="AlphaFoldDB" id="A0A4R6IBR8"/>
<evidence type="ECO:0000313" key="3">
    <source>
        <dbReference type="Proteomes" id="UP000295518"/>
    </source>
</evidence>
<organism evidence="2 3">
    <name type="scientific">Mycoplasma testudineum</name>
    <dbReference type="NCBI Taxonomy" id="244584"/>
    <lineage>
        <taxon>Bacteria</taxon>
        <taxon>Bacillati</taxon>
        <taxon>Mycoplasmatota</taxon>
        <taxon>Mollicutes</taxon>
        <taxon>Mycoplasmataceae</taxon>
        <taxon>Mycoplasma</taxon>
    </lineage>
</organism>
<sequence length="256" mass="30695">MILSKNQNEIVRKLIEEKVEKHEIREQLITWLFDSLEYKEIHSEFRMKHFLDFFAITNLRNNKYSFVPRGFLNILKIEIDNVVFATKNNLKIYFEEIIYLLAYFIPQFFPYCLIGAVSKNMKLNSEFNFKLFANLNFVSNMNNYTNDYFQNFLTNDLNTFESIFDKKLSTEISSLFFDNEKERIMLIKDESGLKIIVKYSRFEHDVLTRTILPDRIEKYDVVETWETKSNLIERCLKAIELISQKFDNIANKITNN</sequence>
<accession>A0A4R6IBR8</accession>
<gene>
    <name evidence="2" type="ORF">EI74_0805</name>
</gene>